<dbReference type="PANTHER" id="PTHR10622">
    <property type="entry name" value="HET DOMAIN-CONTAINING PROTEIN"/>
    <property type="match status" value="1"/>
</dbReference>
<accession>A0A5M3MAZ1</accession>
<evidence type="ECO:0000313" key="2">
    <source>
        <dbReference type="EMBL" id="EIW76438.1"/>
    </source>
</evidence>
<dbReference type="RefSeq" id="XP_007773292.1">
    <property type="nucleotide sequence ID" value="XM_007775102.1"/>
</dbReference>
<dbReference type="Proteomes" id="UP000053558">
    <property type="component" value="Unassembled WGS sequence"/>
</dbReference>
<feature type="domain" description="Heterokaryon incompatibility" evidence="1">
    <location>
        <begin position="1"/>
        <end position="88"/>
    </location>
</feature>
<dbReference type="OMA" id="HEFAGSS"/>
<feature type="non-terminal residue" evidence="2">
    <location>
        <position position="233"/>
    </location>
</feature>
<organism evidence="2 3">
    <name type="scientific">Coniophora puteana (strain RWD-64-598)</name>
    <name type="common">Brown rot fungus</name>
    <dbReference type="NCBI Taxonomy" id="741705"/>
    <lineage>
        <taxon>Eukaryota</taxon>
        <taxon>Fungi</taxon>
        <taxon>Dikarya</taxon>
        <taxon>Basidiomycota</taxon>
        <taxon>Agaricomycotina</taxon>
        <taxon>Agaricomycetes</taxon>
        <taxon>Agaricomycetidae</taxon>
        <taxon>Boletales</taxon>
        <taxon>Coniophorineae</taxon>
        <taxon>Coniophoraceae</taxon>
        <taxon>Coniophora</taxon>
    </lineage>
</organism>
<protein>
    <recommendedName>
        <fullName evidence="1">Heterokaryon incompatibility domain-containing protein</fullName>
    </recommendedName>
</protein>
<evidence type="ECO:0000259" key="1">
    <source>
        <dbReference type="Pfam" id="PF06985"/>
    </source>
</evidence>
<dbReference type="GeneID" id="19206491"/>
<gene>
    <name evidence="2" type="ORF">CONPUDRAFT_18351</name>
</gene>
<dbReference type="EMBL" id="JH711586">
    <property type="protein sequence ID" value="EIW76438.1"/>
    <property type="molecule type" value="Genomic_DNA"/>
</dbReference>
<dbReference type="KEGG" id="cput:CONPUDRAFT_18351"/>
<dbReference type="PANTHER" id="PTHR10622:SF10">
    <property type="entry name" value="HET DOMAIN-CONTAINING PROTEIN"/>
    <property type="match status" value="1"/>
</dbReference>
<dbReference type="AlphaFoldDB" id="A0A5M3MAZ1"/>
<feature type="non-terminal residue" evidence="2">
    <location>
        <position position="1"/>
    </location>
</feature>
<dbReference type="InterPro" id="IPR010730">
    <property type="entry name" value="HET"/>
</dbReference>
<dbReference type="OrthoDB" id="674604at2759"/>
<comment type="caution">
    <text evidence="2">The sequence shown here is derived from an EMBL/GenBank/DDBJ whole genome shotgun (WGS) entry which is preliminary data.</text>
</comment>
<keyword evidence="3" id="KW-1185">Reference proteome</keyword>
<reference evidence="3" key="1">
    <citation type="journal article" date="2012" name="Science">
        <title>The Paleozoic origin of enzymatic lignin decomposition reconstructed from 31 fungal genomes.</title>
        <authorList>
            <person name="Floudas D."/>
            <person name="Binder M."/>
            <person name="Riley R."/>
            <person name="Barry K."/>
            <person name="Blanchette R.A."/>
            <person name="Henrissat B."/>
            <person name="Martinez A.T."/>
            <person name="Otillar R."/>
            <person name="Spatafora J.W."/>
            <person name="Yadav J.S."/>
            <person name="Aerts A."/>
            <person name="Benoit I."/>
            <person name="Boyd A."/>
            <person name="Carlson A."/>
            <person name="Copeland A."/>
            <person name="Coutinho P.M."/>
            <person name="de Vries R.P."/>
            <person name="Ferreira P."/>
            <person name="Findley K."/>
            <person name="Foster B."/>
            <person name="Gaskell J."/>
            <person name="Glotzer D."/>
            <person name="Gorecki P."/>
            <person name="Heitman J."/>
            <person name="Hesse C."/>
            <person name="Hori C."/>
            <person name="Igarashi K."/>
            <person name="Jurgens J.A."/>
            <person name="Kallen N."/>
            <person name="Kersten P."/>
            <person name="Kohler A."/>
            <person name="Kuees U."/>
            <person name="Kumar T.K.A."/>
            <person name="Kuo A."/>
            <person name="LaButti K."/>
            <person name="Larrondo L.F."/>
            <person name="Lindquist E."/>
            <person name="Ling A."/>
            <person name="Lombard V."/>
            <person name="Lucas S."/>
            <person name="Lundell T."/>
            <person name="Martin R."/>
            <person name="McLaughlin D.J."/>
            <person name="Morgenstern I."/>
            <person name="Morin E."/>
            <person name="Murat C."/>
            <person name="Nagy L.G."/>
            <person name="Nolan M."/>
            <person name="Ohm R.A."/>
            <person name="Patyshakuliyeva A."/>
            <person name="Rokas A."/>
            <person name="Ruiz-Duenas F.J."/>
            <person name="Sabat G."/>
            <person name="Salamov A."/>
            <person name="Samejima M."/>
            <person name="Schmutz J."/>
            <person name="Slot J.C."/>
            <person name="St John F."/>
            <person name="Stenlid J."/>
            <person name="Sun H."/>
            <person name="Sun S."/>
            <person name="Syed K."/>
            <person name="Tsang A."/>
            <person name="Wiebenga A."/>
            <person name="Young D."/>
            <person name="Pisabarro A."/>
            <person name="Eastwood D.C."/>
            <person name="Martin F."/>
            <person name="Cullen D."/>
            <person name="Grigoriev I.V."/>
            <person name="Hibbett D.S."/>
        </authorList>
    </citation>
    <scope>NUCLEOTIDE SEQUENCE [LARGE SCALE GENOMIC DNA]</scope>
    <source>
        <strain evidence="3">RWD-64-598 SS2</strain>
    </source>
</reference>
<sequence length="233" mass="26353">YAVLSHRWSEDELTFQDFGSKKCLKSIGWQKVVHFYDKVIRQGIQFAWIDTCCIDKTSSTELDESIRSMFRWYLNAAVCIIHLAQTTSINDMVGDEWFRRGWTLQELLAPKKIHFFDRQWRRLTSTENSAQDNDKDENSEVLAVASKATGIPLAELCEFNPSPSQVDVRMSWASKRDVTRGEDTAYSLMGLFDVSISTAYGEGADRAFCRLVEAVMLAGGDPSVLNWSGDPAA</sequence>
<proteinExistence type="predicted"/>
<name>A0A5M3MAZ1_CONPW</name>
<evidence type="ECO:0000313" key="3">
    <source>
        <dbReference type="Proteomes" id="UP000053558"/>
    </source>
</evidence>
<dbReference type="Pfam" id="PF06985">
    <property type="entry name" value="HET"/>
    <property type="match status" value="1"/>
</dbReference>